<dbReference type="InterPro" id="IPR053316">
    <property type="entry name" value="Epigenetic_reg_gene_expr"/>
</dbReference>
<name>A0AAV0HJH4_9ROSI</name>
<dbReference type="InterPro" id="IPR012677">
    <property type="entry name" value="Nucleotide-bd_a/b_plait_sf"/>
</dbReference>
<accession>A0AAV0HJH4</accession>
<dbReference type="Proteomes" id="UP001154282">
    <property type="component" value="Unassembled WGS sequence"/>
</dbReference>
<dbReference type="AlphaFoldDB" id="A0AAV0HJH4"/>
<dbReference type="InterPro" id="IPR000504">
    <property type="entry name" value="RRM_dom"/>
</dbReference>
<evidence type="ECO:0000256" key="1">
    <source>
        <dbReference type="PROSITE-ProRule" id="PRU00176"/>
    </source>
</evidence>
<dbReference type="Pfam" id="PF00076">
    <property type="entry name" value="RRM_1"/>
    <property type="match status" value="1"/>
</dbReference>
<protein>
    <recommendedName>
        <fullName evidence="2">RRM domain-containing protein</fullName>
    </recommendedName>
</protein>
<dbReference type="SMART" id="SM00360">
    <property type="entry name" value="RRM"/>
    <property type="match status" value="1"/>
</dbReference>
<dbReference type="InterPro" id="IPR035979">
    <property type="entry name" value="RBD_domain_sf"/>
</dbReference>
<dbReference type="CDD" id="cd00590">
    <property type="entry name" value="RRM_SF"/>
    <property type="match status" value="1"/>
</dbReference>
<sequence>MEKVERTVYMDTLPPQANESVLKTGLDQFGDIKNISFIPNYMDPRNNMRCALVEMKDHNQAKNVIKTLTNSPFMIAGMPRPVRVLPVELKMFDDRPRKPGRKITFNWLEADDPDFKVTKDMKRAFVSNVVKSEFLCRNHLEEEEKLHKHQVEILKAKYKKYEVADGVISVGTTQCVVKRYGMRVADD</sequence>
<dbReference type="PANTHER" id="PTHR36309">
    <property type="entry name" value="RNA-BINDING (RRM/RBD/RNP MOTIFS) FAMILY PROTEIN"/>
    <property type="match status" value="1"/>
</dbReference>
<proteinExistence type="predicted"/>
<comment type="caution">
    <text evidence="3">The sequence shown here is derived from an EMBL/GenBank/DDBJ whole genome shotgun (WGS) entry which is preliminary data.</text>
</comment>
<dbReference type="PANTHER" id="PTHR36309:SF1">
    <property type="entry name" value="RNA-BINDING (RRM_RBD_RNP MOTIFS) FAMILY PROTEIN"/>
    <property type="match status" value="1"/>
</dbReference>
<organism evidence="3 4">
    <name type="scientific">Linum tenue</name>
    <dbReference type="NCBI Taxonomy" id="586396"/>
    <lineage>
        <taxon>Eukaryota</taxon>
        <taxon>Viridiplantae</taxon>
        <taxon>Streptophyta</taxon>
        <taxon>Embryophyta</taxon>
        <taxon>Tracheophyta</taxon>
        <taxon>Spermatophyta</taxon>
        <taxon>Magnoliopsida</taxon>
        <taxon>eudicotyledons</taxon>
        <taxon>Gunneridae</taxon>
        <taxon>Pentapetalae</taxon>
        <taxon>rosids</taxon>
        <taxon>fabids</taxon>
        <taxon>Malpighiales</taxon>
        <taxon>Linaceae</taxon>
        <taxon>Linum</taxon>
    </lineage>
</organism>
<evidence type="ECO:0000313" key="3">
    <source>
        <dbReference type="EMBL" id="CAI0385337.1"/>
    </source>
</evidence>
<gene>
    <name evidence="3" type="ORF">LITE_LOCUS4754</name>
</gene>
<dbReference type="Gene3D" id="3.30.70.330">
    <property type="match status" value="1"/>
</dbReference>
<dbReference type="PROSITE" id="PS50102">
    <property type="entry name" value="RRM"/>
    <property type="match status" value="1"/>
</dbReference>
<feature type="domain" description="RRM" evidence="2">
    <location>
        <begin position="6"/>
        <end position="84"/>
    </location>
</feature>
<evidence type="ECO:0000313" key="4">
    <source>
        <dbReference type="Proteomes" id="UP001154282"/>
    </source>
</evidence>
<dbReference type="GO" id="GO:0003723">
    <property type="term" value="F:RNA binding"/>
    <property type="evidence" value="ECO:0007669"/>
    <property type="project" value="UniProtKB-UniRule"/>
</dbReference>
<keyword evidence="4" id="KW-1185">Reference proteome</keyword>
<evidence type="ECO:0000259" key="2">
    <source>
        <dbReference type="PROSITE" id="PS50102"/>
    </source>
</evidence>
<keyword evidence="1" id="KW-0694">RNA-binding</keyword>
<dbReference type="EMBL" id="CAMGYJ010000002">
    <property type="protein sequence ID" value="CAI0385337.1"/>
    <property type="molecule type" value="Genomic_DNA"/>
</dbReference>
<reference evidence="3" key="1">
    <citation type="submission" date="2022-08" db="EMBL/GenBank/DDBJ databases">
        <authorList>
            <person name="Gutierrez-Valencia J."/>
        </authorList>
    </citation>
    <scope>NUCLEOTIDE SEQUENCE</scope>
</reference>
<dbReference type="SUPFAM" id="SSF54928">
    <property type="entry name" value="RNA-binding domain, RBD"/>
    <property type="match status" value="1"/>
</dbReference>